<evidence type="ECO:0000313" key="3">
    <source>
        <dbReference type="Proteomes" id="UP000248214"/>
    </source>
</evidence>
<dbReference type="EMBL" id="PDOD01000001">
    <property type="protein sequence ID" value="PYZ94810.1"/>
    <property type="molecule type" value="Genomic_DNA"/>
</dbReference>
<dbReference type="SMART" id="SM01117">
    <property type="entry name" value="Cyt-b5"/>
    <property type="match status" value="1"/>
</dbReference>
<feature type="domain" description="Cytochrome b5 heme-binding" evidence="1">
    <location>
        <begin position="104"/>
        <end position="176"/>
    </location>
</feature>
<dbReference type="SUPFAM" id="SSF55856">
    <property type="entry name" value="Cytochrome b5-like heme/steroid binding domain"/>
    <property type="match status" value="1"/>
</dbReference>
<protein>
    <submittedName>
        <fullName evidence="2">Cytochrome b5</fullName>
    </submittedName>
</protein>
<dbReference type="Proteomes" id="UP000248214">
    <property type="component" value="Unassembled WGS sequence"/>
</dbReference>
<comment type="caution">
    <text evidence="2">The sequence shown here is derived from an EMBL/GenBank/DDBJ whole genome shotgun (WGS) entry which is preliminary data.</text>
</comment>
<gene>
    <name evidence="2" type="ORF">CR194_04590</name>
</gene>
<dbReference type="RefSeq" id="WP_110608444.1">
    <property type="nucleotide sequence ID" value="NZ_PDOD01000001.1"/>
</dbReference>
<name>A0A323TJR3_9BACI</name>
<dbReference type="OrthoDB" id="9785263at2"/>
<evidence type="ECO:0000259" key="1">
    <source>
        <dbReference type="SMART" id="SM01117"/>
    </source>
</evidence>
<reference evidence="2 3" key="1">
    <citation type="submission" date="2017-10" db="EMBL/GenBank/DDBJ databases">
        <title>Bacillus sp. nov., a halophilic bacterium isolated from a Keqin Lake.</title>
        <authorList>
            <person name="Wang H."/>
        </authorList>
    </citation>
    <scope>NUCLEOTIDE SEQUENCE [LARGE SCALE GENOMIC DNA]</scope>
    <source>
        <strain evidence="2 3">KQ-12</strain>
    </source>
</reference>
<dbReference type="InterPro" id="IPR036400">
    <property type="entry name" value="Cyt_B5-like_heme/steroid_sf"/>
</dbReference>
<keyword evidence="3" id="KW-1185">Reference proteome</keyword>
<accession>A0A323TJR3</accession>
<sequence length="176" mass="19402">MHNIALLRLQMNHLVTQARQDLHSLSVMNDQSDQSQILQRLWDTVSTMHFISEMLANQASMPGYYVLPAPTLLPQQNGTTNQTSIPPITPLPNQTLPPPNQRQFTIEELATYDGKNGRPAYVAVDGVVYDVTNNRAWAAATHFGLTAGKDYTAEFQSCHAGQQSILATLPIEGSLT</sequence>
<dbReference type="AlphaFoldDB" id="A0A323TJR3"/>
<dbReference type="Pfam" id="PF00173">
    <property type="entry name" value="Cyt-b5"/>
    <property type="match status" value="1"/>
</dbReference>
<dbReference type="Gene3D" id="3.10.120.10">
    <property type="entry name" value="Cytochrome b5-like heme/steroid binding domain"/>
    <property type="match status" value="1"/>
</dbReference>
<proteinExistence type="predicted"/>
<organism evidence="2 3">
    <name type="scientific">Salipaludibacillus keqinensis</name>
    <dbReference type="NCBI Taxonomy" id="2045207"/>
    <lineage>
        <taxon>Bacteria</taxon>
        <taxon>Bacillati</taxon>
        <taxon>Bacillota</taxon>
        <taxon>Bacilli</taxon>
        <taxon>Bacillales</taxon>
        <taxon>Bacillaceae</taxon>
    </lineage>
</organism>
<evidence type="ECO:0000313" key="2">
    <source>
        <dbReference type="EMBL" id="PYZ94810.1"/>
    </source>
</evidence>
<dbReference type="InterPro" id="IPR001199">
    <property type="entry name" value="Cyt_B5-like_heme/steroid-bd"/>
</dbReference>